<reference evidence="9 10" key="1">
    <citation type="submission" date="2020-04" db="EMBL/GenBank/DDBJ databases">
        <authorList>
            <person name="Wallbank WR R."/>
            <person name="Pardo Diaz C."/>
            <person name="Kozak K."/>
            <person name="Martin S."/>
            <person name="Jiggins C."/>
            <person name="Moest M."/>
            <person name="Warren A I."/>
            <person name="Byers J.R.P. K."/>
            <person name="Montejo-Kovacevich G."/>
            <person name="Yen C E."/>
        </authorList>
    </citation>
    <scope>NUCLEOTIDE SEQUENCE [LARGE SCALE GENOMIC DNA]</scope>
</reference>
<dbReference type="OrthoDB" id="3900342at2759"/>
<feature type="region of interest" description="Disordered" evidence="5">
    <location>
        <begin position="527"/>
        <end position="582"/>
    </location>
</feature>
<dbReference type="InterPro" id="IPR004841">
    <property type="entry name" value="AA-permease/SLC12A_dom"/>
</dbReference>
<dbReference type="GO" id="GO:0005886">
    <property type="term" value="C:plasma membrane"/>
    <property type="evidence" value="ECO:0007669"/>
    <property type="project" value="TreeGrafter"/>
</dbReference>
<feature type="transmembrane region" description="Helical" evidence="6">
    <location>
        <begin position="188"/>
        <end position="207"/>
    </location>
</feature>
<dbReference type="Gene3D" id="1.20.1740.10">
    <property type="entry name" value="Amino acid/polyamine transporter I"/>
    <property type="match status" value="1"/>
</dbReference>
<evidence type="ECO:0000259" key="7">
    <source>
        <dbReference type="Pfam" id="PF00324"/>
    </source>
</evidence>
<dbReference type="PANTHER" id="PTHR43243">
    <property type="entry name" value="INNER MEMBRANE TRANSPORTER YGJI-RELATED"/>
    <property type="match status" value="1"/>
</dbReference>
<protein>
    <recommendedName>
        <fullName evidence="11">Cationic amino acid transporter</fullName>
    </recommendedName>
</protein>
<comment type="subcellular location">
    <subcellularLocation>
        <location evidence="1">Membrane</location>
        <topology evidence="1">Multi-pass membrane protein</topology>
    </subcellularLocation>
</comment>
<feature type="transmembrane region" description="Helical" evidence="6">
    <location>
        <begin position="377"/>
        <end position="397"/>
    </location>
</feature>
<feature type="region of interest" description="Disordered" evidence="5">
    <location>
        <begin position="261"/>
        <end position="282"/>
    </location>
</feature>
<dbReference type="AlphaFoldDB" id="A0A8S0YZH9"/>
<evidence type="ECO:0000256" key="2">
    <source>
        <dbReference type="ARBA" id="ARBA00022692"/>
    </source>
</evidence>
<organism evidence="9 10">
    <name type="scientific">Arctia plantaginis</name>
    <name type="common">Wood tiger moth</name>
    <name type="synonym">Phalaena plantaginis</name>
    <dbReference type="NCBI Taxonomy" id="874455"/>
    <lineage>
        <taxon>Eukaryota</taxon>
        <taxon>Metazoa</taxon>
        <taxon>Ecdysozoa</taxon>
        <taxon>Arthropoda</taxon>
        <taxon>Hexapoda</taxon>
        <taxon>Insecta</taxon>
        <taxon>Pterygota</taxon>
        <taxon>Neoptera</taxon>
        <taxon>Endopterygota</taxon>
        <taxon>Lepidoptera</taxon>
        <taxon>Glossata</taxon>
        <taxon>Ditrysia</taxon>
        <taxon>Noctuoidea</taxon>
        <taxon>Erebidae</taxon>
        <taxon>Arctiinae</taxon>
        <taxon>Arctia</taxon>
    </lineage>
</organism>
<feature type="domain" description="Amino acid permease/ SLC12A" evidence="7">
    <location>
        <begin position="97"/>
        <end position="211"/>
    </location>
</feature>
<proteinExistence type="predicted"/>
<name>A0A8S0YZH9_ARCPL</name>
<feature type="transmembrane region" description="Helical" evidence="6">
    <location>
        <begin position="114"/>
        <end position="140"/>
    </location>
</feature>
<accession>A0A8S0YZH9</accession>
<feature type="transmembrane region" description="Helical" evidence="6">
    <location>
        <begin position="349"/>
        <end position="371"/>
    </location>
</feature>
<feature type="region of interest" description="Disordered" evidence="5">
    <location>
        <begin position="463"/>
        <end position="507"/>
    </location>
</feature>
<keyword evidence="10" id="KW-1185">Reference proteome</keyword>
<dbReference type="Pfam" id="PF13906">
    <property type="entry name" value="AA_permease_C"/>
    <property type="match status" value="1"/>
</dbReference>
<feature type="compositionally biased region" description="Acidic residues" evidence="5">
    <location>
        <begin position="268"/>
        <end position="279"/>
    </location>
</feature>
<evidence type="ECO:0000256" key="4">
    <source>
        <dbReference type="ARBA" id="ARBA00023136"/>
    </source>
</evidence>
<keyword evidence="3 6" id="KW-1133">Transmembrane helix</keyword>
<dbReference type="InterPro" id="IPR029485">
    <property type="entry name" value="CAT_C"/>
</dbReference>
<evidence type="ECO:0000313" key="9">
    <source>
        <dbReference type="EMBL" id="CAB3225096.1"/>
    </source>
</evidence>
<gene>
    <name evidence="9" type="ORF">APLA_LOCUS2336</name>
</gene>
<comment type="caution">
    <text evidence="9">The sequence shown here is derived from an EMBL/GenBank/DDBJ whole genome shotgun (WGS) entry which is preliminary data.</text>
</comment>
<dbReference type="GO" id="GO:0015171">
    <property type="term" value="F:amino acid transmembrane transporter activity"/>
    <property type="evidence" value="ECO:0007669"/>
    <property type="project" value="TreeGrafter"/>
</dbReference>
<evidence type="ECO:0000256" key="6">
    <source>
        <dbReference type="SAM" id="Phobius"/>
    </source>
</evidence>
<keyword evidence="2 6" id="KW-0812">Transmembrane</keyword>
<feature type="domain" description="Cationic amino acid transporter C-terminal" evidence="8">
    <location>
        <begin position="409"/>
        <end position="459"/>
    </location>
</feature>
<dbReference type="EMBL" id="CADEBC010000205">
    <property type="protein sequence ID" value="CAB3225096.1"/>
    <property type="molecule type" value="Genomic_DNA"/>
</dbReference>
<evidence type="ECO:0000259" key="8">
    <source>
        <dbReference type="Pfam" id="PF13906"/>
    </source>
</evidence>
<evidence type="ECO:0000256" key="3">
    <source>
        <dbReference type="ARBA" id="ARBA00022989"/>
    </source>
</evidence>
<dbReference type="Pfam" id="PF00324">
    <property type="entry name" value="AA_permease"/>
    <property type="match status" value="1"/>
</dbReference>
<evidence type="ECO:0000313" key="10">
    <source>
        <dbReference type="Proteomes" id="UP000494106"/>
    </source>
</evidence>
<dbReference type="PANTHER" id="PTHR43243:SF17">
    <property type="entry name" value="CATIONIC AMINO ACID TRANSPORTER-RELATED"/>
    <property type="match status" value="1"/>
</dbReference>
<sequence length="582" mass="64211">MTNRNLRANFYAPALQTIIEISEGSDQESDSEYETSSESIYIDNLEYMRIVALAYARQRALEDQQNEPDRNLFSVLRAAFRRLTIRQIVPYDEVETDSALVQMFSHVNAPTCKYIVAVGALAGLTVSMFGSMFPMPRIVYAMAQDGLIFRSLANISEGTGTPAFATICGGIAASFVALLIQLEVLVEMMSIGTLLAYTLVSTCVLVLRYQPHSTNLIELLPQSMRTPVDPEGTASANRETTFTAHGQPHIMPPSQRIMVRRVTRSSPDSDDTLPGDDSEEFGRDDTFLVNANTENKFYGAVGGGSSGSSTACGRFFSALGRQLHAMSYLCPGLLPWVDCGPATESSGLFVIKAVGVMYVLIIVFDIFAAYGNPYESTFTSVVMLLLLIGIITILLMISRKPQNRVSLMYTTPGLPFVPTIAITVNIYLILNLSILTLVRFTVWMSLGLVMYFRYGIKNSTLETNPPAPTAQTPPPPNPLDRTTIPPPSPHQSRPTGDRNIFEGDGNNGLYGNMEYSDPLLAWHESDLHQPGQSTSCGTTSTQQTSYKQVESRFDSRTNRTTSHTMSRPPWAYPDSTYDNWDE</sequence>
<feature type="transmembrane region" description="Helical" evidence="6">
    <location>
        <begin position="436"/>
        <end position="454"/>
    </location>
</feature>
<feature type="compositionally biased region" description="Pro residues" evidence="5">
    <location>
        <begin position="465"/>
        <end position="489"/>
    </location>
</feature>
<keyword evidence="4 6" id="KW-0472">Membrane</keyword>
<evidence type="ECO:0008006" key="11">
    <source>
        <dbReference type="Google" id="ProtNLM"/>
    </source>
</evidence>
<dbReference type="Proteomes" id="UP000494106">
    <property type="component" value="Unassembled WGS sequence"/>
</dbReference>
<evidence type="ECO:0000256" key="1">
    <source>
        <dbReference type="ARBA" id="ARBA00004141"/>
    </source>
</evidence>
<feature type="compositionally biased region" description="Low complexity" evidence="5">
    <location>
        <begin position="529"/>
        <end position="545"/>
    </location>
</feature>
<evidence type="ECO:0000256" key="5">
    <source>
        <dbReference type="SAM" id="MobiDB-lite"/>
    </source>
</evidence>
<feature type="transmembrane region" description="Helical" evidence="6">
    <location>
        <begin position="409"/>
        <end position="430"/>
    </location>
</feature>